<gene>
    <name evidence="1" type="ORF">BSF38_00843</name>
</gene>
<dbReference type="OrthoDB" id="9811423at2"/>
<dbReference type="RefSeq" id="WP_076343604.1">
    <property type="nucleotide sequence ID" value="NZ_CP019082.1"/>
</dbReference>
<dbReference type="EMBL" id="CP019082">
    <property type="protein sequence ID" value="APW59420.1"/>
    <property type="molecule type" value="Genomic_DNA"/>
</dbReference>
<sequence length="68" mass="7313">MSSTSPCTGICQIEKDSRLCLGCARTLDEIAAWRGASEADKQRIWAELPARRVKLGVGLCDVPPAVPD</sequence>
<dbReference type="PANTHER" id="PTHR35175:SF2">
    <property type="entry name" value="DUF1289 DOMAIN-CONTAINING PROTEIN"/>
    <property type="match status" value="1"/>
</dbReference>
<evidence type="ECO:0000313" key="2">
    <source>
        <dbReference type="Proteomes" id="UP000186309"/>
    </source>
</evidence>
<proteinExistence type="predicted"/>
<dbReference type="KEGG" id="pbor:BSF38_00843"/>
<evidence type="ECO:0008006" key="3">
    <source>
        <dbReference type="Google" id="ProtNLM"/>
    </source>
</evidence>
<dbReference type="AlphaFoldDB" id="A0A1U7CKF4"/>
<reference evidence="2" key="1">
    <citation type="submission" date="2016-12" db="EMBL/GenBank/DDBJ databases">
        <title>Comparative genomics of four Isosphaeraceae planctomycetes: a common pool of plasmids and glycoside hydrolase genes.</title>
        <authorList>
            <person name="Ivanova A."/>
        </authorList>
    </citation>
    <scope>NUCLEOTIDE SEQUENCE [LARGE SCALE GENOMIC DNA]</scope>
    <source>
        <strain evidence="2">PX4</strain>
    </source>
</reference>
<evidence type="ECO:0000313" key="1">
    <source>
        <dbReference type="EMBL" id="APW59420.1"/>
    </source>
</evidence>
<dbReference type="Proteomes" id="UP000186309">
    <property type="component" value="Chromosome"/>
</dbReference>
<protein>
    <recommendedName>
        <fullName evidence="3">Fe-S protein</fullName>
    </recommendedName>
</protein>
<name>A0A1U7CKF4_9BACT</name>
<organism evidence="1 2">
    <name type="scientific">Paludisphaera borealis</name>
    <dbReference type="NCBI Taxonomy" id="1387353"/>
    <lineage>
        <taxon>Bacteria</taxon>
        <taxon>Pseudomonadati</taxon>
        <taxon>Planctomycetota</taxon>
        <taxon>Planctomycetia</taxon>
        <taxon>Isosphaerales</taxon>
        <taxon>Isosphaeraceae</taxon>
        <taxon>Paludisphaera</taxon>
    </lineage>
</organism>
<dbReference type="PANTHER" id="PTHR35175">
    <property type="entry name" value="DUF1289 DOMAIN-CONTAINING PROTEIN"/>
    <property type="match status" value="1"/>
</dbReference>
<dbReference type="InterPro" id="IPR010710">
    <property type="entry name" value="DUF1289"/>
</dbReference>
<accession>A0A1U7CKF4</accession>
<dbReference type="Pfam" id="PF06945">
    <property type="entry name" value="DUF1289"/>
    <property type="match status" value="1"/>
</dbReference>
<dbReference type="STRING" id="1387353.BSF38_00843"/>
<keyword evidence="2" id="KW-1185">Reference proteome</keyword>